<reference evidence="2" key="1">
    <citation type="submission" date="2019-08" db="EMBL/GenBank/DDBJ databases">
        <authorList>
            <person name="Kucharzyk K."/>
            <person name="Murdoch R.W."/>
            <person name="Higgins S."/>
            <person name="Loffler F."/>
        </authorList>
    </citation>
    <scope>NUCLEOTIDE SEQUENCE</scope>
</reference>
<sequence>MLHDQLGGHGAGLDAGSIKPGRKSAVDEKVRLVGIAQHVEARILGRHGRAREIDVCRDVLEADQHQRIVVHLMLVMADQGPHMALLVVVLALAEAVIDEEGGTANQTPAQGVDKCLALAVDFGQEIMRAADIHRRAQFGGTVLPGKGRFIAVTAKHHAALMPLAPGALQQLHRHRIQHLVADDHAFHGLGQCIHPAHQMLVPGQRQFLARAQRAR</sequence>
<evidence type="ECO:0000256" key="1">
    <source>
        <dbReference type="SAM" id="MobiDB-lite"/>
    </source>
</evidence>
<protein>
    <submittedName>
        <fullName evidence="2">Uncharacterized protein</fullName>
    </submittedName>
</protein>
<evidence type="ECO:0000313" key="2">
    <source>
        <dbReference type="EMBL" id="MPM67959.1"/>
    </source>
</evidence>
<name>A0A645BRB3_9ZZZZ</name>
<proteinExistence type="predicted"/>
<feature type="region of interest" description="Disordered" evidence="1">
    <location>
        <begin position="1"/>
        <end position="20"/>
    </location>
</feature>
<dbReference type="EMBL" id="VSSQ01021983">
    <property type="protein sequence ID" value="MPM67959.1"/>
    <property type="molecule type" value="Genomic_DNA"/>
</dbReference>
<gene>
    <name evidence="2" type="ORF">SDC9_114884</name>
</gene>
<organism evidence="2">
    <name type="scientific">bioreactor metagenome</name>
    <dbReference type="NCBI Taxonomy" id="1076179"/>
    <lineage>
        <taxon>unclassified sequences</taxon>
        <taxon>metagenomes</taxon>
        <taxon>ecological metagenomes</taxon>
    </lineage>
</organism>
<dbReference type="AlphaFoldDB" id="A0A645BRB3"/>
<accession>A0A645BRB3</accession>
<comment type="caution">
    <text evidence="2">The sequence shown here is derived from an EMBL/GenBank/DDBJ whole genome shotgun (WGS) entry which is preliminary data.</text>
</comment>